<accession>A0A0D8XET0</accession>
<protein>
    <submittedName>
        <fullName evidence="1">Uncharacterized protein</fullName>
    </submittedName>
</protein>
<dbReference type="Proteomes" id="UP000053766">
    <property type="component" value="Unassembled WGS sequence"/>
</dbReference>
<name>A0A0D8XET0_DICVI</name>
<proteinExistence type="predicted"/>
<organism evidence="1 2">
    <name type="scientific">Dictyocaulus viviparus</name>
    <name type="common">Bovine lungworm</name>
    <dbReference type="NCBI Taxonomy" id="29172"/>
    <lineage>
        <taxon>Eukaryota</taxon>
        <taxon>Metazoa</taxon>
        <taxon>Ecdysozoa</taxon>
        <taxon>Nematoda</taxon>
        <taxon>Chromadorea</taxon>
        <taxon>Rhabditida</taxon>
        <taxon>Rhabditina</taxon>
        <taxon>Rhabditomorpha</taxon>
        <taxon>Strongyloidea</taxon>
        <taxon>Metastrongylidae</taxon>
        <taxon>Dictyocaulus</taxon>
    </lineage>
</organism>
<evidence type="ECO:0000313" key="1">
    <source>
        <dbReference type="EMBL" id="KJH40941.1"/>
    </source>
</evidence>
<keyword evidence="2" id="KW-1185">Reference proteome</keyword>
<gene>
    <name evidence="1" type="ORF">DICVIV_13092</name>
</gene>
<sequence>MATLKGKKINIPKKELCERSFEESSASLTSRLQGLNKYLGGWELCERSFEESSASLTSRLQGLNKYLVVLVIDGHTGGGEELSKCS</sequence>
<reference evidence="1 2" key="1">
    <citation type="submission" date="2013-11" db="EMBL/GenBank/DDBJ databases">
        <title>Draft genome of the bovine lungworm Dictyocaulus viviparus.</title>
        <authorList>
            <person name="Mitreva M."/>
        </authorList>
    </citation>
    <scope>NUCLEOTIDE SEQUENCE [LARGE SCALE GENOMIC DNA]</scope>
    <source>
        <strain evidence="1 2">HannoverDv2000</strain>
    </source>
</reference>
<reference evidence="2" key="2">
    <citation type="journal article" date="2016" name="Sci. Rep.">
        <title>Dictyocaulus viviparus genome, variome and transcriptome elucidate lungworm biology and support future intervention.</title>
        <authorList>
            <person name="McNulty S.N."/>
            <person name="Strube C."/>
            <person name="Rosa B.A."/>
            <person name="Martin J.C."/>
            <person name="Tyagi R."/>
            <person name="Choi Y.J."/>
            <person name="Wang Q."/>
            <person name="Hallsworth Pepin K."/>
            <person name="Zhang X."/>
            <person name="Ozersky P."/>
            <person name="Wilson R.K."/>
            <person name="Sternberg P.W."/>
            <person name="Gasser R.B."/>
            <person name="Mitreva M."/>
        </authorList>
    </citation>
    <scope>NUCLEOTIDE SEQUENCE [LARGE SCALE GENOMIC DNA]</scope>
    <source>
        <strain evidence="2">HannoverDv2000</strain>
    </source>
</reference>
<evidence type="ECO:0000313" key="2">
    <source>
        <dbReference type="Proteomes" id="UP000053766"/>
    </source>
</evidence>
<dbReference type="AlphaFoldDB" id="A0A0D8XET0"/>
<dbReference type="EMBL" id="KN716959">
    <property type="protein sequence ID" value="KJH40941.1"/>
    <property type="molecule type" value="Genomic_DNA"/>
</dbReference>